<evidence type="ECO:0000256" key="1">
    <source>
        <dbReference type="SAM" id="MobiDB-lite"/>
    </source>
</evidence>
<protein>
    <recommendedName>
        <fullName evidence="4">Reverse transcriptase domain-containing protein</fullName>
    </recommendedName>
</protein>
<dbReference type="Proteomes" id="UP000298663">
    <property type="component" value="Unassembled WGS sequence"/>
</dbReference>
<sequence length="271" mass="30849">MMYRPFLIVAKESSETTPYRMLHNGSACKKGEPSLNEISFKGLLPSMFAILLLFRQHLHVATGDIKKAFNQLGLNDPDRNLLRFFVPKNWNETVTWNNVHLRIGRLNFEVTSSPFLLAAALRLHFSQTDNELDKEILKACYVYNVMVGANKPEELKKRMEKAKSRFDKIGINLRGFTSSSEELNDSWEVKSESTSFLGITWSLTDDNPVLTASVEDLLYKTRIAPAEQHHVRSSWTSGTCHPALSTPYHARSVEDRQEMGQTTARRSSKGR</sequence>
<feature type="region of interest" description="Disordered" evidence="1">
    <location>
        <begin position="248"/>
        <end position="271"/>
    </location>
</feature>
<dbReference type="InterPro" id="IPR043502">
    <property type="entry name" value="DNA/RNA_pol_sf"/>
</dbReference>
<dbReference type="SUPFAM" id="SSF56672">
    <property type="entry name" value="DNA/RNA polymerases"/>
    <property type="match status" value="1"/>
</dbReference>
<dbReference type="AlphaFoldDB" id="A0A4U8UIM5"/>
<keyword evidence="3" id="KW-1185">Reference proteome</keyword>
<proteinExistence type="predicted"/>
<evidence type="ECO:0000313" key="3">
    <source>
        <dbReference type="Proteomes" id="UP000298663"/>
    </source>
</evidence>
<reference evidence="2 3" key="2">
    <citation type="journal article" date="2019" name="G3 (Bethesda)">
        <title>Hybrid Assembly of the Genome of the Entomopathogenic Nematode Steinernema carpocapsae Identifies the X-Chromosome.</title>
        <authorList>
            <person name="Serra L."/>
            <person name="Macchietto M."/>
            <person name="Macias-Munoz A."/>
            <person name="McGill C.J."/>
            <person name="Rodriguez I.M."/>
            <person name="Rodriguez B."/>
            <person name="Murad R."/>
            <person name="Mortazavi A."/>
        </authorList>
    </citation>
    <scope>NUCLEOTIDE SEQUENCE [LARGE SCALE GENOMIC DNA]</scope>
    <source>
        <strain evidence="2 3">ALL</strain>
    </source>
</reference>
<organism evidence="2 3">
    <name type="scientific">Steinernema carpocapsae</name>
    <name type="common">Entomopathogenic nematode</name>
    <dbReference type="NCBI Taxonomy" id="34508"/>
    <lineage>
        <taxon>Eukaryota</taxon>
        <taxon>Metazoa</taxon>
        <taxon>Ecdysozoa</taxon>
        <taxon>Nematoda</taxon>
        <taxon>Chromadorea</taxon>
        <taxon>Rhabditida</taxon>
        <taxon>Tylenchina</taxon>
        <taxon>Panagrolaimomorpha</taxon>
        <taxon>Strongyloidoidea</taxon>
        <taxon>Steinernematidae</taxon>
        <taxon>Steinernema</taxon>
    </lineage>
</organism>
<gene>
    <name evidence="2" type="ORF">L596_000573</name>
</gene>
<comment type="caution">
    <text evidence="2">The sequence shown here is derived from an EMBL/GenBank/DDBJ whole genome shotgun (WGS) entry which is preliminary data.</text>
</comment>
<dbReference type="OrthoDB" id="5920525at2759"/>
<evidence type="ECO:0008006" key="4">
    <source>
        <dbReference type="Google" id="ProtNLM"/>
    </source>
</evidence>
<accession>A0A4U8UIM5</accession>
<dbReference type="PANTHER" id="PTHR47331">
    <property type="entry name" value="PHD-TYPE DOMAIN-CONTAINING PROTEIN"/>
    <property type="match status" value="1"/>
</dbReference>
<dbReference type="STRING" id="34508.A0A4U8UIM5"/>
<name>A0A4U8UIM5_STECR</name>
<dbReference type="EMBL" id="AZBU02000001">
    <property type="protein sequence ID" value="TMS32772.1"/>
    <property type="molecule type" value="Genomic_DNA"/>
</dbReference>
<reference evidence="2 3" key="1">
    <citation type="journal article" date="2015" name="Genome Biol.">
        <title>Comparative genomics of Steinernema reveals deeply conserved gene regulatory networks.</title>
        <authorList>
            <person name="Dillman A.R."/>
            <person name="Macchietto M."/>
            <person name="Porter C.F."/>
            <person name="Rogers A."/>
            <person name="Williams B."/>
            <person name="Antoshechkin I."/>
            <person name="Lee M.M."/>
            <person name="Goodwin Z."/>
            <person name="Lu X."/>
            <person name="Lewis E.E."/>
            <person name="Goodrich-Blair H."/>
            <person name="Stock S.P."/>
            <person name="Adams B.J."/>
            <person name="Sternberg P.W."/>
            <person name="Mortazavi A."/>
        </authorList>
    </citation>
    <scope>NUCLEOTIDE SEQUENCE [LARGE SCALE GENOMIC DNA]</scope>
    <source>
        <strain evidence="2 3">ALL</strain>
    </source>
</reference>
<evidence type="ECO:0000313" key="2">
    <source>
        <dbReference type="EMBL" id="TMS32772.1"/>
    </source>
</evidence>